<comment type="function">
    <text evidence="7">Involved in DNA repair and RecF pathway recombination.</text>
</comment>
<dbReference type="SUPFAM" id="SSF50249">
    <property type="entry name" value="Nucleic acid-binding proteins"/>
    <property type="match status" value="1"/>
</dbReference>
<dbReference type="InterPro" id="IPR003717">
    <property type="entry name" value="RecO"/>
</dbReference>
<evidence type="ECO:0000256" key="5">
    <source>
        <dbReference type="ARBA" id="ARBA00023204"/>
    </source>
</evidence>
<feature type="domain" description="DNA replication/recombination mediator RecO N-terminal" evidence="8">
    <location>
        <begin position="1"/>
        <end position="71"/>
    </location>
</feature>
<dbReference type="Proteomes" id="UP001595916">
    <property type="component" value="Unassembled WGS sequence"/>
</dbReference>
<dbReference type="EMBL" id="JBHSHL010000013">
    <property type="protein sequence ID" value="MFC4804134.1"/>
    <property type="molecule type" value="Genomic_DNA"/>
</dbReference>
<evidence type="ECO:0000256" key="1">
    <source>
        <dbReference type="ARBA" id="ARBA00007452"/>
    </source>
</evidence>
<dbReference type="InterPro" id="IPR042242">
    <property type="entry name" value="RecO_C"/>
</dbReference>
<dbReference type="RefSeq" id="WP_379787626.1">
    <property type="nucleotide sequence ID" value="NZ_JBHSHL010000013.1"/>
</dbReference>
<evidence type="ECO:0000256" key="3">
    <source>
        <dbReference type="ARBA" id="ARBA00022763"/>
    </source>
</evidence>
<evidence type="ECO:0000256" key="6">
    <source>
        <dbReference type="ARBA" id="ARBA00033409"/>
    </source>
</evidence>
<dbReference type="InterPro" id="IPR012340">
    <property type="entry name" value="NA-bd_OB-fold"/>
</dbReference>
<name>A0ABV9QN72_9FIRM</name>
<dbReference type="Gene3D" id="1.20.1440.120">
    <property type="entry name" value="Recombination protein O, C-terminal domain"/>
    <property type="match status" value="1"/>
</dbReference>
<dbReference type="Gene3D" id="2.40.50.140">
    <property type="entry name" value="Nucleic acid-binding proteins"/>
    <property type="match status" value="1"/>
</dbReference>
<evidence type="ECO:0000313" key="9">
    <source>
        <dbReference type="EMBL" id="MFC4804134.1"/>
    </source>
</evidence>
<dbReference type="InterPro" id="IPR022572">
    <property type="entry name" value="DNA_rep/recomb_RecO_N"/>
</dbReference>
<organism evidence="9 10">
    <name type="scientific">Filifactor villosus</name>
    <dbReference type="NCBI Taxonomy" id="29374"/>
    <lineage>
        <taxon>Bacteria</taxon>
        <taxon>Bacillati</taxon>
        <taxon>Bacillota</taxon>
        <taxon>Clostridia</taxon>
        <taxon>Peptostreptococcales</taxon>
        <taxon>Filifactoraceae</taxon>
        <taxon>Filifactor</taxon>
    </lineage>
</organism>
<evidence type="ECO:0000256" key="7">
    <source>
        <dbReference type="HAMAP-Rule" id="MF_00201"/>
    </source>
</evidence>
<accession>A0ABV9QN72</accession>
<dbReference type="InterPro" id="IPR037278">
    <property type="entry name" value="ARFGAP/RecO"/>
</dbReference>
<dbReference type="PANTHER" id="PTHR33991">
    <property type="entry name" value="DNA REPAIR PROTEIN RECO"/>
    <property type="match status" value="1"/>
</dbReference>
<keyword evidence="4 7" id="KW-0233">DNA recombination</keyword>
<reference evidence="10" key="1">
    <citation type="journal article" date="2019" name="Int. J. Syst. Evol. Microbiol.">
        <title>The Global Catalogue of Microorganisms (GCM) 10K type strain sequencing project: providing services to taxonomists for standard genome sequencing and annotation.</title>
        <authorList>
            <consortium name="The Broad Institute Genomics Platform"/>
            <consortium name="The Broad Institute Genome Sequencing Center for Infectious Disease"/>
            <person name="Wu L."/>
            <person name="Ma J."/>
        </authorList>
    </citation>
    <scope>NUCLEOTIDE SEQUENCE [LARGE SCALE GENOMIC DNA]</scope>
    <source>
        <strain evidence="10">CCUG 46385</strain>
    </source>
</reference>
<evidence type="ECO:0000259" key="8">
    <source>
        <dbReference type="Pfam" id="PF11967"/>
    </source>
</evidence>
<evidence type="ECO:0000256" key="2">
    <source>
        <dbReference type="ARBA" id="ARBA00021310"/>
    </source>
</evidence>
<evidence type="ECO:0000256" key="4">
    <source>
        <dbReference type="ARBA" id="ARBA00023172"/>
    </source>
</evidence>
<protein>
    <recommendedName>
        <fullName evidence="2 7">DNA repair protein RecO</fullName>
    </recommendedName>
    <alternativeName>
        <fullName evidence="6 7">Recombination protein O</fullName>
    </alternativeName>
</protein>
<dbReference type="NCBIfam" id="TIGR00613">
    <property type="entry name" value="reco"/>
    <property type="match status" value="1"/>
</dbReference>
<keyword evidence="5 7" id="KW-0234">DNA repair</keyword>
<dbReference type="PANTHER" id="PTHR33991:SF1">
    <property type="entry name" value="DNA REPAIR PROTEIN RECO"/>
    <property type="match status" value="1"/>
</dbReference>
<dbReference type="Pfam" id="PF11967">
    <property type="entry name" value="RecO_N"/>
    <property type="match status" value="1"/>
</dbReference>
<keyword evidence="10" id="KW-1185">Reference proteome</keyword>
<proteinExistence type="inferred from homology"/>
<evidence type="ECO:0000313" key="10">
    <source>
        <dbReference type="Proteomes" id="UP001595916"/>
    </source>
</evidence>
<gene>
    <name evidence="7 9" type="primary">recO</name>
    <name evidence="9" type="ORF">ACFO4R_03485</name>
</gene>
<comment type="similarity">
    <text evidence="1 7">Belongs to the RecO family.</text>
</comment>
<sequence>MYIVTEGIVLRSVVYKDSDAILTLFTRKMGKVSAYARNVRKLNHMSMACSQVFAYGTFQLRAKGKMMNVVSFDLKDNYYAITSSLDKTYLAYYLVDLTEQVSVESQTNHRLLTSLIECLDFLKMSEKLVLTKLFYQIKVLTYSGLKPEVLKCMNCGINNDGGLRFYFHMQDGGLYCRRCCNDPQEDVMLESYDNTTYRLLNYLSQNAMSEVSQARISTILLSELAELIEKYYIVHLPDISVKSEEFIRHIKP</sequence>
<dbReference type="SUPFAM" id="SSF57863">
    <property type="entry name" value="ArfGap/RecO-like zinc finger"/>
    <property type="match status" value="1"/>
</dbReference>
<dbReference type="Pfam" id="PF02565">
    <property type="entry name" value="RecO_C"/>
    <property type="match status" value="1"/>
</dbReference>
<keyword evidence="3 7" id="KW-0227">DNA damage</keyword>
<comment type="caution">
    <text evidence="9">The sequence shown here is derived from an EMBL/GenBank/DDBJ whole genome shotgun (WGS) entry which is preliminary data.</text>
</comment>
<dbReference type="HAMAP" id="MF_00201">
    <property type="entry name" value="RecO"/>
    <property type="match status" value="1"/>
</dbReference>